<reference evidence="3 4" key="1">
    <citation type="journal article" date="2019" name="Int. J. Syst. Evol. Microbiol.">
        <title>The Global Catalogue of Microorganisms (GCM) 10K type strain sequencing project: providing services to taxonomists for standard genome sequencing and annotation.</title>
        <authorList>
            <consortium name="The Broad Institute Genomics Platform"/>
            <consortium name="The Broad Institute Genome Sequencing Center for Infectious Disease"/>
            <person name="Wu L."/>
            <person name="Ma J."/>
        </authorList>
    </citation>
    <scope>NUCLEOTIDE SEQUENCE [LARGE SCALE GENOMIC DNA]</scope>
    <source>
        <strain evidence="3 4">JCM 15608</strain>
    </source>
</reference>
<accession>A0ABN1L5Y6</accession>
<protein>
    <recommendedName>
        <fullName evidence="2">CheW-like domain-containing protein</fullName>
    </recommendedName>
</protein>
<comment type="caution">
    <text evidence="3">The sequence shown here is derived from an EMBL/GenBank/DDBJ whole genome shotgun (WGS) entry which is preliminary data.</text>
</comment>
<dbReference type="InterPro" id="IPR002545">
    <property type="entry name" value="CheW-lke_dom"/>
</dbReference>
<keyword evidence="4" id="KW-1185">Reference proteome</keyword>
<dbReference type="EMBL" id="BAAAFA010000004">
    <property type="protein sequence ID" value="GAA0815718.1"/>
    <property type="molecule type" value="Genomic_DNA"/>
</dbReference>
<dbReference type="SUPFAM" id="SSF50341">
    <property type="entry name" value="CheW-like"/>
    <property type="match status" value="1"/>
</dbReference>
<evidence type="ECO:0000259" key="2">
    <source>
        <dbReference type="PROSITE" id="PS50851"/>
    </source>
</evidence>
<sequence>MSKSLTASKKLMQNYLSELLTESSSEDVQQPMLKKAMSAPKPAIKAKGDDNKSLTELLKNVTPPLKVESNEPILENKVLTTRKSEASAIIEESKSYREGDFQAMFFDVAGLIIAVPLIELGGIHQVGKTNSLMGKPEWFKGVMLHREEKINVVDTALWVMPEKCNDKLKDSLNYQYIIMLNDSNWGLMAENLIDTVVLSQDEVKWLDTKNKRPWLAGLVKEKMCALLDVSALIKLLDKGSNIYQEK</sequence>
<dbReference type="Gene3D" id="2.30.30.40">
    <property type="entry name" value="SH3 Domains"/>
    <property type="match status" value="1"/>
</dbReference>
<dbReference type="PROSITE" id="PS50851">
    <property type="entry name" value="CHEW"/>
    <property type="match status" value="1"/>
</dbReference>
<proteinExistence type="predicted"/>
<dbReference type="Proteomes" id="UP001500021">
    <property type="component" value="Unassembled WGS sequence"/>
</dbReference>
<evidence type="ECO:0000313" key="4">
    <source>
        <dbReference type="Proteomes" id="UP001500021"/>
    </source>
</evidence>
<feature type="region of interest" description="Disordered" evidence="1">
    <location>
        <begin position="21"/>
        <end position="48"/>
    </location>
</feature>
<gene>
    <name evidence="3" type="ORF">GCM10009111_14410</name>
</gene>
<dbReference type="Pfam" id="PF01584">
    <property type="entry name" value="CheW"/>
    <property type="match status" value="1"/>
</dbReference>
<name>A0ABN1L5Y6_9GAMM</name>
<dbReference type="InterPro" id="IPR036061">
    <property type="entry name" value="CheW-like_dom_sf"/>
</dbReference>
<evidence type="ECO:0000256" key="1">
    <source>
        <dbReference type="SAM" id="MobiDB-lite"/>
    </source>
</evidence>
<dbReference type="RefSeq" id="WP_343816657.1">
    <property type="nucleotide sequence ID" value="NZ_BAAAFA010000004.1"/>
</dbReference>
<dbReference type="InterPro" id="IPR014506">
    <property type="entry name" value="UCP020479_CheW"/>
</dbReference>
<organism evidence="3 4">
    <name type="scientific">Colwellia asteriadis</name>
    <dbReference type="NCBI Taxonomy" id="517723"/>
    <lineage>
        <taxon>Bacteria</taxon>
        <taxon>Pseudomonadati</taxon>
        <taxon>Pseudomonadota</taxon>
        <taxon>Gammaproteobacteria</taxon>
        <taxon>Alteromonadales</taxon>
        <taxon>Colwelliaceae</taxon>
        <taxon>Colwellia</taxon>
    </lineage>
</organism>
<dbReference type="PIRSF" id="PIRSF020479">
    <property type="entry name" value="UCP020479_CheW"/>
    <property type="match status" value="1"/>
</dbReference>
<evidence type="ECO:0000313" key="3">
    <source>
        <dbReference type="EMBL" id="GAA0815718.1"/>
    </source>
</evidence>
<dbReference type="SMART" id="SM00260">
    <property type="entry name" value="CheW"/>
    <property type="match status" value="1"/>
</dbReference>
<feature type="domain" description="CheW-like" evidence="2">
    <location>
        <begin position="100"/>
        <end position="238"/>
    </location>
</feature>
<dbReference type="Gene3D" id="2.40.50.180">
    <property type="entry name" value="CheA-289, Domain 4"/>
    <property type="match status" value="1"/>
</dbReference>